<accession>A0ACD3BE67</accession>
<sequence>MFQPLTRNVTVHRIISRHALRAHPRTSLGPHTLQLALPRSFATSPLPPSTEKTTPLTATGPLPSTTRKTTTDFRPAPRKSKPSTFSATHVPTKPSPSAASSSSDASSKISLSSAKDAAIKDVEDAENHGVLTPPPPDANWFKRTLHKVIQLAKFYYRGVKLIFIRRKDIAAIRARIRDGGAPLSRWESRFIRTQKDDINKVIPFLFIALLLEEVIPLIAIYAPFMLPSTCILPSQRARIEEKKTEKAVAYASHYRHLFAQLEQSQNPTGHLLLRALNGGDGPLAVCGVLKLTTTGFDALRLRRIRKHLEFISSDDRLLLYDSTFKQLSEQELTEALEERGFLTQGLDSKSKLSRLTWWLNSSASGEDALARRLYLLVKRG</sequence>
<reference evidence="1 2" key="1">
    <citation type="journal article" date="2019" name="Nat. Ecol. Evol.">
        <title>Megaphylogeny resolves global patterns of mushroom evolution.</title>
        <authorList>
            <person name="Varga T."/>
            <person name="Krizsan K."/>
            <person name="Foldi C."/>
            <person name="Dima B."/>
            <person name="Sanchez-Garcia M."/>
            <person name="Sanchez-Ramirez S."/>
            <person name="Szollosi G.J."/>
            <person name="Szarkandi J.G."/>
            <person name="Papp V."/>
            <person name="Albert L."/>
            <person name="Andreopoulos W."/>
            <person name="Angelini C."/>
            <person name="Antonin V."/>
            <person name="Barry K.W."/>
            <person name="Bougher N.L."/>
            <person name="Buchanan P."/>
            <person name="Buyck B."/>
            <person name="Bense V."/>
            <person name="Catcheside P."/>
            <person name="Chovatia M."/>
            <person name="Cooper J."/>
            <person name="Damon W."/>
            <person name="Desjardin D."/>
            <person name="Finy P."/>
            <person name="Geml J."/>
            <person name="Haridas S."/>
            <person name="Hughes K."/>
            <person name="Justo A."/>
            <person name="Karasinski D."/>
            <person name="Kautmanova I."/>
            <person name="Kiss B."/>
            <person name="Kocsube S."/>
            <person name="Kotiranta H."/>
            <person name="LaButti K.M."/>
            <person name="Lechner B.E."/>
            <person name="Liimatainen K."/>
            <person name="Lipzen A."/>
            <person name="Lukacs Z."/>
            <person name="Mihaltcheva S."/>
            <person name="Morgado L.N."/>
            <person name="Niskanen T."/>
            <person name="Noordeloos M.E."/>
            <person name="Ohm R.A."/>
            <person name="Ortiz-Santana B."/>
            <person name="Ovrebo C."/>
            <person name="Racz N."/>
            <person name="Riley R."/>
            <person name="Savchenko A."/>
            <person name="Shiryaev A."/>
            <person name="Soop K."/>
            <person name="Spirin V."/>
            <person name="Szebenyi C."/>
            <person name="Tomsovsky M."/>
            <person name="Tulloss R.E."/>
            <person name="Uehling J."/>
            <person name="Grigoriev I.V."/>
            <person name="Vagvolgyi C."/>
            <person name="Papp T."/>
            <person name="Martin F.M."/>
            <person name="Miettinen O."/>
            <person name="Hibbett D.S."/>
            <person name="Nagy L.G."/>
        </authorList>
    </citation>
    <scope>NUCLEOTIDE SEQUENCE [LARGE SCALE GENOMIC DNA]</scope>
    <source>
        <strain evidence="1 2">NL-1719</strain>
    </source>
</reference>
<protein>
    <submittedName>
        <fullName evidence="1">Uncharacterized protein</fullName>
    </submittedName>
</protein>
<keyword evidence="2" id="KW-1185">Reference proteome</keyword>
<name>A0ACD3BE67_9AGAR</name>
<dbReference type="EMBL" id="ML208263">
    <property type="protein sequence ID" value="TFK75307.1"/>
    <property type="molecule type" value="Genomic_DNA"/>
</dbReference>
<organism evidence="1 2">
    <name type="scientific">Pluteus cervinus</name>
    <dbReference type="NCBI Taxonomy" id="181527"/>
    <lineage>
        <taxon>Eukaryota</taxon>
        <taxon>Fungi</taxon>
        <taxon>Dikarya</taxon>
        <taxon>Basidiomycota</taxon>
        <taxon>Agaricomycotina</taxon>
        <taxon>Agaricomycetes</taxon>
        <taxon>Agaricomycetidae</taxon>
        <taxon>Agaricales</taxon>
        <taxon>Pluteineae</taxon>
        <taxon>Pluteaceae</taxon>
        <taxon>Pluteus</taxon>
    </lineage>
</organism>
<dbReference type="Proteomes" id="UP000308600">
    <property type="component" value="Unassembled WGS sequence"/>
</dbReference>
<gene>
    <name evidence="1" type="ORF">BDN72DRAFT_509865</name>
</gene>
<evidence type="ECO:0000313" key="1">
    <source>
        <dbReference type="EMBL" id="TFK75307.1"/>
    </source>
</evidence>
<proteinExistence type="predicted"/>
<evidence type="ECO:0000313" key="2">
    <source>
        <dbReference type="Proteomes" id="UP000308600"/>
    </source>
</evidence>